<name>A0ABP7AMY7_9ACTN</name>
<evidence type="ECO:0000313" key="3">
    <source>
        <dbReference type="Proteomes" id="UP001501074"/>
    </source>
</evidence>
<dbReference type="CDD" id="cd06193">
    <property type="entry name" value="siderophore_interacting"/>
    <property type="match status" value="1"/>
</dbReference>
<gene>
    <name evidence="2" type="ORF">GCM10022223_63620</name>
</gene>
<comment type="caution">
    <text evidence="2">The sequence shown here is derived from an EMBL/GenBank/DDBJ whole genome shotgun (WGS) entry which is preliminary data.</text>
</comment>
<dbReference type="InterPro" id="IPR039261">
    <property type="entry name" value="FNR_nucleotide-bd"/>
</dbReference>
<dbReference type="Pfam" id="PF04954">
    <property type="entry name" value="SIP"/>
    <property type="match status" value="1"/>
</dbReference>
<sequence>MIPKVRLPAERRMITLEVRSVQPLSDSFVTLTLGGPELKHLHVAGDDQGVRLFFPRPGQPDLRMPTRNSEAWIAELLLWPKASRPWVRNMTVRRVRPEQDEIDIEIAVHGDTPTSTWLRAAQKGSPAGIFDIGLTYQPPPDGCRQLLVGDESALPAIAAILERAPQALTGDAILEVPTTGDVREHLVAPAGVNVQWVVRDDPSLPPGNVTPGTLALEAVRSANLPAGPCTAWVAGEAKLATGVRRHLVNDRGVPRRDIHFMGYWRVGRSAPG</sequence>
<dbReference type="Gene3D" id="2.40.30.10">
    <property type="entry name" value="Translation factors"/>
    <property type="match status" value="1"/>
</dbReference>
<dbReference type="Pfam" id="PF08021">
    <property type="entry name" value="FAD_binding_9"/>
    <property type="match status" value="1"/>
</dbReference>
<dbReference type="RefSeq" id="WP_231481915.1">
    <property type="nucleotide sequence ID" value="NZ_BAAAZO010000012.1"/>
</dbReference>
<dbReference type="InterPro" id="IPR039374">
    <property type="entry name" value="SIP_fam"/>
</dbReference>
<keyword evidence="3" id="KW-1185">Reference proteome</keyword>
<proteinExistence type="predicted"/>
<organism evidence="2 3">
    <name type="scientific">Kineosporia mesophila</name>
    <dbReference type="NCBI Taxonomy" id="566012"/>
    <lineage>
        <taxon>Bacteria</taxon>
        <taxon>Bacillati</taxon>
        <taxon>Actinomycetota</taxon>
        <taxon>Actinomycetes</taxon>
        <taxon>Kineosporiales</taxon>
        <taxon>Kineosporiaceae</taxon>
        <taxon>Kineosporia</taxon>
    </lineage>
</organism>
<dbReference type="InterPro" id="IPR007037">
    <property type="entry name" value="SIP_rossman_dom"/>
</dbReference>
<dbReference type="PANTHER" id="PTHR30157:SF0">
    <property type="entry name" value="NADPH-DEPENDENT FERRIC-CHELATE REDUCTASE"/>
    <property type="match status" value="1"/>
</dbReference>
<feature type="domain" description="FAD-binding FR-type" evidence="1">
    <location>
        <begin position="11"/>
        <end position="147"/>
    </location>
</feature>
<dbReference type="PANTHER" id="PTHR30157">
    <property type="entry name" value="FERRIC REDUCTASE, NADPH-DEPENDENT"/>
    <property type="match status" value="1"/>
</dbReference>
<accession>A0ABP7AMY7</accession>
<dbReference type="Gene3D" id="3.40.50.80">
    <property type="entry name" value="Nucleotide-binding domain of ferredoxin-NADP reductase (FNR) module"/>
    <property type="match status" value="1"/>
</dbReference>
<dbReference type="InterPro" id="IPR013113">
    <property type="entry name" value="SIP_FAD-bd"/>
</dbReference>
<reference evidence="3" key="1">
    <citation type="journal article" date="2019" name="Int. J. Syst. Evol. Microbiol.">
        <title>The Global Catalogue of Microorganisms (GCM) 10K type strain sequencing project: providing services to taxonomists for standard genome sequencing and annotation.</title>
        <authorList>
            <consortium name="The Broad Institute Genomics Platform"/>
            <consortium name="The Broad Institute Genome Sequencing Center for Infectious Disease"/>
            <person name="Wu L."/>
            <person name="Ma J."/>
        </authorList>
    </citation>
    <scope>NUCLEOTIDE SEQUENCE [LARGE SCALE GENOMIC DNA]</scope>
    <source>
        <strain evidence="3">JCM 16902</strain>
    </source>
</reference>
<evidence type="ECO:0000313" key="2">
    <source>
        <dbReference type="EMBL" id="GAA3636444.1"/>
    </source>
</evidence>
<dbReference type="Proteomes" id="UP001501074">
    <property type="component" value="Unassembled WGS sequence"/>
</dbReference>
<protein>
    <submittedName>
        <fullName evidence="2">Siderophore-interacting protein</fullName>
    </submittedName>
</protein>
<evidence type="ECO:0000259" key="1">
    <source>
        <dbReference type="PROSITE" id="PS51384"/>
    </source>
</evidence>
<dbReference type="InterPro" id="IPR017927">
    <property type="entry name" value="FAD-bd_FR_type"/>
</dbReference>
<dbReference type="EMBL" id="BAAAZO010000012">
    <property type="protein sequence ID" value="GAA3636444.1"/>
    <property type="molecule type" value="Genomic_DNA"/>
</dbReference>
<dbReference type="PROSITE" id="PS51384">
    <property type="entry name" value="FAD_FR"/>
    <property type="match status" value="1"/>
</dbReference>